<keyword evidence="1" id="KW-0812">Transmembrane</keyword>
<evidence type="ECO:0008006" key="4">
    <source>
        <dbReference type="Google" id="ProtNLM"/>
    </source>
</evidence>
<evidence type="ECO:0000313" key="3">
    <source>
        <dbReference type="Proteomes" id="UP000265614"/>
    </source>
</evidence>
<keyword evidence="1" id="KW-0472">Membrane</keyword>
<feature type="transmembrane region" description="Helical" evidence="1">
    <location>
        <begin position="82"/>
        <end position="101"/>
    </location>
</feature>
<evidence type="ECO:0000256" key="1">
    <source>
        <dbReference type="SAM" id="Phobius"/>
    </source>
</evidence>
<organism evidence="2 3">
    <name type="scientific">Vallicoccus soli</name>
    <dbReference type="NCBI Taxonomy" id="2339232"/>
    <lineage>
        <taxon>Bacteria</taxon>
        <taxon>Bacillati</taxon>
        <taxon>Actinomycetota</taxon>
        <taxon>Actinomycetes</taxon>
        <taxon>Motilibacterales</taxon>
        <taxon>Vallicoccaceae</taxon>
        <taxon>Vallicoccus</taxon>
    </lineage>
</organism>
<reference evidence="2 3" key="1">
    <citation type="submission" date="2018-09" db="EMBL/GenBank/DDBJ databases">
        <title>YIM 75000 draft genome.</title>
        <authorList>
            <person name="Tang S."/>
            <person name="Feng Y."/>
        </authorList>
    </citation>
    <scope>NUCLEOTIDE SEQUENCE [LARGE SCALE GENOMIC DNA]</scope>
    <source>
        <strain evidence="2 3">YIM 75000</strain>
    </source>
</reference>
<name>A0A3A3YYR0_9ACTN</name>
<dbReference type="Proteomes" id="UP000265614">
    <property type="component" value="Unassembled WGS sequence"/>
</dbReference>
<dbReference type="EMBL" id="QZEZ01000004">
    <property type="protein sequence ID" value="RJK95972.1"/>
    <property type="molecule type" value="Genomic_DNA"/>
</dbReference>
<gene>
    <name evidence="2" type="ORF">D5H78_10330</name>
</gene>
<accession>A0A3A3YYR0</accession>
<comment type="caution">
    <text evidence="2">The sequence shown here is derived from an EMBL/GenBank/DDBJ whole genome shotgun (WGS) entry which is preliminary data.</text>
</comment>
<dbReference type="AlphaFoldDB" id="A0A3A3YYR0"/>
<sequence>MRTDEGPPLQVRPTHALLLTTANGVLAGVAGVTSPVGWVLVPGTLALLVRHRLALAVCAWAGALIAAGIAVPLVPGHRTDELALAVSAAALLALPALGALWRAAEGPARDGVRVSGAAVAGRRAVRAVPERVPAPLRNEVAVAGPDRPGDLVAVAVRADGTVRVLVAAALAGSGAPGLLARRVPPAFRRLAGGPAGLDDLAVALDLLVGGLAPSARLSAVLLDVPPAGPVLALRLGAPPVLHAVGAGSADAAAGLAGPAGLPLGGGAHGQLAVLPAGGACALVTDAFDLVHVGAGAEVAGPALAPVAAGGARPVTALAVLLAPPGRAGAAAGAQGPVVVVRTGTAAG</sequence>
<keyword evidence="3" id="KW-1185">Reference proteome</keyword>
<dbReference type="RefSeq" id="WP_119950398.1">
    <property type="nucleotide sequence ID" value="NZ_QZEZ01000004.1"/>
</dbReference>
<feature type="transmembrane region" description="Helical" evidence="1">
    <location>
        <begin position="53"/>
        <end position="76"/>
    </location>
</feature>
<evidence type="ECO:0000313" key="2">
    <source>
        <dbReference type="EMBL" id="RJK95972.1"/>
    </source>
</evidence>
<feature type="transmembrane region" description="Helical" evidence="1">
    <location>
        <begin position="16"/>
        <end position="41"/>
    </location>
</feature>
<protein>
    <recommendedName>
        <fullName evidence="4">PPM-type phosphatase domain-containing protein</fullName>
    </recommendedName>
</protein>
<keyword evidence="1" id="KW-1133">Transmembrane helix</keyword>
<proteinExistence type="predicted"/>
<dbReference type="OrthoDB" id="3381553at2"/>